<keyword evidence="3" id="KW-0677">Repeat</keyword>
<feature type="domain" description="C2H2-type" evidence="9">
    <location>
        <begin position="518"/>
        <end position="546"/>
    </location>
</feature>
<dbReference type="GO" id="GO:0008270">
    <property type="term" value="F:zinc ion binding"/>
    <property type="evidence" value="ECO:0007669"/>
    <property type="project" value="UniProtKB-KW"/>
</dbReference>
<keyword evidence="6" id="KW-0238">DNA-binding</keyword>
<gene>
    <name evidence="10" type="ORF">TBRA_LOCUS1522</name>
</gene>
<organism evidence="10 11">
    <name type="scientific">Trichogramma brassicae</name>
    <dbReference type="NCBI Taxonomy" id="86971"/>
    <lineage>
        <taxon>Eukaryota</taxon>
        <taxon>Metazoa</taxon>
        <taxon>Ecdysozoa</taxon>
        <taxon>Arthropoda</taxon>
        <taxon>Hexapoda</taxon>
        <taxon>Insecta</taxon>
        <taxon>Pterygota</taxon>
        <taxon>Neoptera</taxon>
        <taxon>Endopterygota</taxon>
        <taxon>Hymenoptera</taxon>
        <taxon>Apocrita</taxon>
        <taxon>Proctotrupomorpha</taxon>
        <taxon>Chalcidoidea</taxon>
        <taxon>Trichogrammatidae</taxon>
        <taxon>Trichogramma</taxon>
    </lineage>
</organism>
<feature type="domain" description="C2H2-type" evidence="9">
    <location>
        <begin position="489"/>
        <end position="517"/>
    </location>
</feature>
<keyword evidence="5" id="KW-0862">Zinc</keyword>
<protein>
    <recommendedName>
        <fullName evidence="9">C2H2-type domain-containing protein</fullName>
    </recommendedName>
</protein>
<dbReference type="OrthoDB" id="7685779at2759"/>
<dbReference type="GO" id="GO:0000978">
    <property type="term" value="F:RNA polymerase II cis-regulatory region sequence-specific DNA binding"/>
    <property type="evidence" value="ECO:0007669"/>
    <property type="project" value="TreeGrafter"/>
</dbReference>
<dbReference type="InterPro" id="IPR050589">
    <property type="entry name" value="Ikaros_C2H2-ZF"/>
</dbReference>
<evidence type="ECO:0000256" key="8">
    <source>
        <dbReference type="PROSITE-ProRule" id="PRU00042"/>
    </source>
</evidence>
<accession>A0A6H5HYR1</accession>
<evidence type="ECO:0000313" key="11">
    <source>
        <dbReference type="Proteomes" id="UP000479190"/>
    </source>
</evidence>
<dbReference type="GO" id="GO:0006357">
    <property type="term" value="P:regulation of transcription by RNA polymerase II"/>
    <property type="evidence" value="ECO:0007669"/>
    <property type="project" value="TreeGrafter"/>
</dbReference>
<reference evidence="10 11" key="1">
    <citation type="submission" date="2020-02" db="EMBL/GenBank/DDBJ databases">
        <authorList>
            <person name="Ferguson B K."/>
        </authorList>
    </citation>
    <scope>NUCLEOTIDE SEQUENCE [LARGE SCALE GENOMIC DNA]</scope>
</reference>
<sequence length="558" mass="65055">MLVQARVFFFIYIGLRLLYINRRYRVSSWRARGGDASLSECTCTMNDRPIRGRIGLESVTCSAHGVRQMNCERSMLSRSRLLRYANTMFWPPVATSYRGRVNSKTRSVSYTVNSAHGDLASGLSSIGGSGLSQKPGGQLVLPFIELHLHVWPHPSMYSTPRGQCLVAIPEEERVLIGTNTPLYIAKYDEETEKVKYRAYHYPREYEEDCSVLFCARRNAEIDYEAEEAKVIDPPLDGTSCGCGKVHLKKIFRRFLAESSETEEQTDLLEKSSQVNPIAETNEFNYSLYLQEPEDERVLIGTNTPLYIAKYDEETEKVKYRAYHYVGHDGEKECPESSNIMGNPKGKSAFAWSECSLQNFKKHLKTIHDGHKDYACDKCDKKFGRQSNFLRHQKAVHGGRKDYACDKCEKKFGRKDHWLFHQKTVHEIRRYFECDKCEKKFVHKQYLFLHQKTVHEGRKDHSCDKCEKKFGRKWDLLLHTRTVHEGRKDFACDKCDKKFVLRSNLLLHQKLVHEGRKDHSCDKCEKKFGRKWDLLFHQRTVHEGRKDFTCDKCFKFLKL</sequence>
<feature type="domain" description="C2H2-type" evidence="9">
    <location>
        <begin position="402"/>
        <end position="430"/>
    </location>
</feature>
<dbReference type="PANTHER" id="PTHR24404">
    <property type="entry name" value="ZINC FINGER PROTEIN"/>
    <property type="match status" value="1"/>
</dbReference>
<dbReference type="GO" id="GO:0005634">
    <property type="term" value="C:nucleus"/>
    <property type="evidence" value="ECO:0007669"/>
    <property type="project" value="UniProtKB-SubCell"/>
</dbReference>
<dbReference type="PROSITE" id="PS00028">
    <property type="entry name" value="ZINC_FINGER_C2H2_1"/>
    <property type="match status" value="6"/>
</dbReference>
<evidence type="ECO:0000259" key="9">
    <source>
        <dbReference type="PROSITE" id="PS50157"/>
    </source>
</evidence>
<keyword evidence="11" id="KW-1185">Reference proteome</keyword>
<dbReference type="SMART" id="SM00355">
    <property type="entry name" value="ZnF_C2H2"/>
    <property type="match status" value="6"/>
</dbReference>
<proteinExistence type="predicted"/>
<evidence type="ECO:0000256" key="2">
    <source>
        <dbReference type="ARBA" id="ARBA00022723"/>
    </source>
</evidence>
<dbReference type="Pfam" id="PF00096">
    <property type="entry name" value="zf-C2H2"/>
    <property type="match status" value="4"/>
</dbReference>
<evidence type="ECO:0000256" key="4">
    <source>
        <dbReference type="ARBA" id="ARBA00022771"/>
    </source>
</evidence>
<dbReference type="Gene3D" id="3.30.160.60">
    <property type="entry name" value="Classic Zinc Finger"/>
    <property type="match status" value="5"/>
</dbReference>
<dbReference type="PROSITE" id="PS50157">
    <property type="entry name" value="ZINC_FINGER_C2H2_2"/>
    <property type="match status" value="6"/>
</dbReference>
<evidence type="ECO:0000256" key="5">
    <source>
        <dbReference type="ARBA" id="ARBA00022833"/>
    </source>
</evidence>
<keyword evidence="4 8" id="KW-0863">Zinc-finger</keyword>
<dbReference type="GO" id="GO:0003700">
    <property type="term" value="F:DNA-binding transcription factor activity"/>
    <property type="evidence" value="ECO:0007669"/>
    <property type="project" value="TreeGrafter"/>
</dbReference>
<evidence type="ECO:0000256" key="6">
    <source>
        <dbReference type="ARBA" id="ARBA00023125"/>
    </source>
</evidence>
<evidence type="ECO:0000256" key="1">
    <source>
        <dbReference type="ARBA" id="ARBA00004123"/>
    </source>
</evidence>
<evidence type="ECO:0000256" key="7">
    <source>
        <dbReference type="ARBA" id="ARBA00023242"/>
    </source>
</evidence>
<dbReference type="EMBL" id="CADCXV010000324">
    <property type="protein sequence ID" value="CAB0029486.1"/>
    <property type="molecule type" value="Genomic_DNA"/>
</dbReference>
<feature type="domain" description="C2H2-type" evidence="9">
    <location>
        <begin position="373"/>
        <end position="401"/>
    </location>
</feature>
<evidence type="ECO:0000313" key="10">
    <source>
        <dbReference type="EMBL" id="CAB0029486.1"/>
    </source>
</evidence>
<dbReference type="InterPro" id="IPR013087">
    <property type="entry name" value="Znf_C2H2_type"/>
</dbReference>
<dbReference type="InterPro" id="IPR036236">
    <property type="entry name" value="Znf_C2H2_sf"/>
</dbReference>
<keyword evidence="2" id="KW-0479">Metal-binding</keyword>
<dbReference type="SUPFAM" id="SSF57667">
    <property type="entry name" value="beta-beta-alpha zinc fingers"/>
    <property type="match status" value="4"/>
</dbReference>
<comment type="subcellular location">
    <subcellularLocation>
        <location evidence="1">Nucleus</location>
    </subcellularLocation>
</comment>
<dbReference type="AlphaFoldDB" id="A0A6H5HYR1"/>
<dbReference type="PANTHER" id="PTHR24404:SF114">
    <property type="entry name" value="KLUMPFUSS, ISOFORM B-RELATED"/>
    <property type="match status" value="1"/>
</dbReference>
<name>A0A6H5HYR1_9HYME</name>
<feature type="domain" description="C2H2-type" evidence="9">
    <location>
        <begin position="431"/>
        <end position="459"/>
    </location>
</feature>
<evidence type="ECO:0000256" key="3">
    <source>
        <dbReference type="ARBA" id="ARBA00022737"/>
    </source>
</evidence>
<feature type="domain" description="C2H2-type" evidence="9">
    <location>
        <begin position="460"/>
        <end position="488"/>
    </location>
</feature>
<keyword evidence="7" id="KW-0539">Nucleus</keyword>
<dbReference type="Proteomes" id="UP000479190">
    <property type="component" value="Unassembled WGS sequence"/>
</dbReference>